<evidence type="ECO:0000256" key="4">
    <source>
        <dbReference type="ARBA" id="ARBA00022898"/>
    </source>
</evidence>
<name>A0ABV3FRC2_9NOCA</name>
<dbReference type="PANTHER" id="PTHR42790:SF19">
    <property type="entry name" value="KYNURENINE_ALPHA-AMINOADIPATE AMINOTRANSFERASE, MITOCHONDRIAL"/>
    <property type="match status" value="1"/>
</dbReference>
<comment type="caution">
    <text evidence="6">The sequence shown here is derived from an EMBL/GenBank/DDBJ whole genome shotgun (WGS) entry which is preliminary data.</text>
</comment>
<accession>A0ABV3FRC2</accession>
<reference evidence="6 7" key="1">
    <citation type="submission" date="2024-06" db="EMBL/GenBank/DDBJ databases">
        <title>The Natural Products Discovery Center: Release of the First 8490 Sequenced Strains for Exploring Actinobacteria Biosynthetic Diversity.</title>
        <authorList>
            <person name="Kalkreuter E."/>
            <person name="Kautsar S.A."/>
            <person name="Yang D."/>
            <person name="Bader C.D."/>
            <person name="Teijaro C.N."/>
            <person name="Fluegel L."/>
            <person name="Davis C.M."/>
            <person name="Simpson J.R."/>
            <person name="Lauterbach L."/>
            <person name="Steele A.D."/>
            <person name="Gui C."/>
            <person name="Meng S."/>
            <person name="Li G."/>
            <person name="Viehrig K."/>
            <person name="Ye F."/>
            <person name="Su P."/>
            <person name="Kiefer A.F."/>
            <person name="Nichols A."/>
            <person name="Cepeda A.J."/>
            <person name="Yan W."/>
            <person name="Fan B."/>
            <person name="Jiang Y."/>
            <person name="Adhikari A."/>
            <person name="Zheng C.-J."/>
            <person name="Schuster L."/>
            <person name="Cowan T.M."/>
            <person name="Smanski M.J."/>
            <person name="Chevrette M.G."/>
            <person name="De Carvalho L.P.S."/>
            <person name="Shen B."/>
        </authorList>
    </citation>
    <scope>NUCLEOTIDE SEQUENCE [LARGE SCALE GENOMIC DNA]</scope>
    <source>
        <strain evidence="6 7">NPDC050403</strain>
    </source>
</reference>
<evidence type="ECO:0000313" key="7">
    <source>
        <dbReference type="Proteomes" id="UP001551695"/>
    </source>
</evidence>
<dbReference type="RefSeq" id="WP_357782150.1">
    <property type="nucleotide sequence ID" value="NZ_JBFAKC010000004.1"/>
</dbReference>
<dbReference type="SUPFAM" id="SSF53383">
    <property type="entry name" value="PLP-dependent transferases"/>
    <property type="match status" value="1"/>
</dbReference>
<evidence type="ECO:0000256" key="2">
    <source>
        <dbReference type="ARBA" id="ARBA00022576"/>
    </source>
</evidence>
<evidence type="ECO:0000313" key="6">
    <source>
        <dbReference type="EMBL" id="MEV0707978.1"/>
    </source>
</evidence>
<evidence type="ECO:0000256" key="1">
    <source>
        <dbReference type="ARBA" id="ARBA00001933"/>
    </source>
</evidence>
<dbReference type="EMBL" id="JBFAKC010000004">
    <property type="protein sequence ID" value="MEV0707978.1"/>
    <property type="molecule type" value="Genomic_DNA"/>
</dbReference>
<evidence type="ECO:0000256" key="3">
    <source>
        <dbReference type="ARBA" id="ARBA00022679"/>
    </source>
</evidence>
<organism evidence="6 7">
    <name type="scientific">Nocardia aurea</name>
    <dbReference type="NCBI Taxonomy" id="2144174"/>
    <lineage>
        <taxon>Bacteria</taxon>
        <taxon>Bacillati</taxon>
        <taxon>Actinomycetota</taxon>
        <taxon>Actinomycetes</taxon>
        <taxon>Mycobacteriales</taxon>
        <taxon>Nocardiaceae</taxon>
        <taxon>Nocardia</taxon>
    </lineage>
</organism>
<protein>
    <submittedName>
        <fullName evidence="6">PLP-dependent aminotransferase family protein</fullName>
    </submittedName>
</protein>
<keyword evidence="2 6" id="KW-0032">Aminotransferase</keyword>
<dbReference type="InterPro" id="IPR015421">
    <property type="entry name" value="PyrdxlP-dep_Trfase_major"/>
</dbReference>
<dbReference type="GO" id="GO:0008483">
    <property type="term" value="F:transaminase activity"/>
    <property type="evidence" value="ECO:0007669"/>
    <property type="project" value="UniProtKB-KW"/>
</dbReference>
<dbReference type="Gene3D" id="3.40.640.10">
    <property type="entry name" value="Type I PLP-dependent aspartate aminotransferase-like (Major domain)"/>
    <property type="match status" value="1"/>
</dbReference>
<dbReference type="InterPro" id="IPR050859">
    <property type="entry name" value="Class-I_PLP-dep_aminotransf"/>
</dbReference>
<dbReference type="Pfam" id="PF00155">
    <property type="entry name" value="Aminotran_1_2"/>
    <property type="match status" value="1"/>
</dbReference>
<keyword evidence="3" id="KW-0808">Transferase</keyword>
<feature type="domain" description="Aminotransferase class I/classII large" evidence="5">
    <location>
        <begin position="73"/>
        <end position="394"/>
    </location>
</feature>
<keyword evidence="4" id="KW-0663">Pyridoxal phosphate</keyword>
<dbReference type="CDD" id="cd00609">
    <property type="entry name" value="AAT_like"/>
    <property type="match status" value="1"/>
</dbReference>
<keyword evidence="7" id="KW-1185">Reference proteome</keyword>
<dbReference type="InterPro" id="IPR015424">
    <property type="entry name" value="PyrdxlP-dep_Trfase"/>
</dbReference>
<evidence type="ECO:0000259" key="5">
    <source>
        <dbReference type="Pfam" id="PF00155"/>
    </source>
</evidence>
<dbReference type="InterPro" id="IPR004839">
    <property type="entry name" value="Aminotransferase_I/II_large"/>
</dbReference>
<comment type="cofactor">
    <cofactor evidence="1">
        <name>pyridoxal 5'-phosphate</name>
        <dbReference type="ChEBI" id="CHEBI:597326"/>
    </cofactor>
</comment>
<dbReference type="Proteomes" id="UP001551695">
    <property type="component" value="Unassembled WGS sequence"/>
</dbReference>
<dbReference type="PANTHER" id="PTHR42790">
    <property type="entry name" value="AMINOTRANSFERASE"/>
    <property type="match status" value="1"/>
</dbReference>
<proteinExistence type="predicted"/>
<sequence>MTSTIDSGFQTSELLSTLGARESALGGFGPATTGLAADAIRLLGGVPANEALPVAQLGRAFAETLSDPAESAVALQYSVVHGIEPLRAWVAEHEGTAADRVLITNGALHGLSLLFGALLDPGDIVAVESPTFPLALRLIGHYGARVVPVPVSAEGLDLDSLEQRLRDGLRLKLLYLIPDFQNPTGTTLSAADRARAVGLAEQYGFVVVSDNPYRDLRFAGTAVDDLSVDSDAVVRVNTFSKTLGPGLRLGWIVAPSRLVPALTRLRSNTDQHSSLLTQTAVARLLHTPGTFDGILSTARELYRERAAALTSELRDSLPGAVEFDDPEGGIFLWAAATDPAVDLAAVKTRANELGTDFALGRYFDPDGAVRYTDRFRLGFSNNTPEDLRSAVRRVAAAFATE</sequence>
<dbReference type="Gene3D" id="3.90.1150.10">
    <property type="entry name" value="Aspartate Aminotransferase, domain 1"/>
    <property type="match status" value="1"/>
</dbReference>
<dbReference type="InterPro" id="IPR015422">
    <property type="entry name" value="PyrdxlP-dep_Trfase_small"/>
</dbReference>
<gene>
    <name evidence="6" type="ORF">AB0I48_10470</name>
</gene>